<organism evidence="1 2">
    <name type="scientific">Rhodocollybia butyracea</name>
    <dbReference type="NCBI Taxonomy" id="206335"/>
    <lineage>
        <taxon>Eukaryota</taxon>
        <taxon>Fungi</taxon>
        <taxon>Dikarya</taxon>
        <taxon>Basidiomycota</taxon>
        <taxon>Agaricomycotina</taxon>
        <taxon>Agaricomycetes</taxon>
        <taxon>Agaricomycetidae</taxon>
        <taxon>Agaricales</taxon>
        <taxon>Marasmiineae</taxon>
        <taxon>Omphalotaceae</taxon>
        <taxon>Rhodocollybia</taxon>
    </lineage>
</organism>
<gene>
    <name evidence="1" type="ORF">BDP27DRAFT_675696</name>
</gene>
<name>A0A9P5P8K9_9AGAR</name>
<keyword evidence="2" id="KW-1185">Reference proteome</keyword>
<dbReference type="OrthoDB" id="1770at2759"/>
<sequence length="97" mass="11225">MHSPKVLERRDPRHFDNARIGHTLRFLSFLTVHEKALGKLSMLGEARWDHWSDELSLFFAYPLPLMFDEMSSIIGGNASSQEDVLAELELMRELIPE</sequence>
<reference evidence="1" key="1">
    <citation type="submission" date="2020-11" db="EMBL/GenBank/DDBJ databases">
        <authorList>
            <consortium name="DOE Joint Genome Institute"/>
            <person name="Ahrendt S."/>
            <person name="Riley R."/>
            <person name="Andreopoulos W."/>
            <person name="Labutti K."/>
            <person name="Pangilinan J."/>
            <person name="Ruiz-Duenas F.J."/>
            <person name="Barrasa J.M."/>
            <person name="Sanchez-Garcia M."/>
            <person name="Camarero S."/>
            <person name="Miyauchi S."/>
            <person name="Serrano A."/>
            <person name="Linde D."/>
            <person name="Babiker R."/>
            <person name="Drula E."/>
            <person name="Ayuso-Fernandez I."/>
            <person name="Pacheco R."/>
            <person name="Padilla G."/>
            <person name="Ferreira P."/>
            <person name="Barriuso J."/>
            <person name="Kellner H."/>
            <person name="Castanera R."/>
            <person name="Alfaro M."/>
            <person name="Ramirez L."/>
            <person name="Pisabarro A.G."/>
            <person name="Kuo A."/>
            <person name="Tritt A."/>
            <person name="Lipzen A."/>
            <person name="He G."/>
            <person name="Yan M."/>
            <person name="Ng V."/>
            <person name="Cullen D."/>
            <person name="Martin F."/>
            <person name="Rosso M.-N."/>
            <person name="Henrissat B."/>
            <person name="Hibbett D."/>
            <person name="Martinez A.T."/>
            <person name="Grigoriev I.V."/>
        </authorList>
    </citation>
    <scope>NUCLEOTIDE SEQUENCE</scope>
    <source>
        <strain evidence="1">AH 40177</strain>
    </source>
</reference>
<dbReference type="Proteomes" id="UP000772434">
    <property type="component" value="Unassembled WGS sequence"/>
</dbReference>
<accession>A0A9P5P8K9</accession>
<evidence type="ECO:0000313" key="2">
    <source>
        <dbReference type="Proteomes" id="UP000772434"/>
    </source>
</evidence>
<dbReference type="EMBL" id="JADNRY010000470">
    <property type="protein sequence ID" value="KAF9049674.1"/>
    <property type="molecule type" value="Genomic_DNA"/>
</dbReference>
<protein>
    <submittedName>
        <fullName evidence="1">Uncharacterized protein</fullName>
    </submittedName>
</protein>
<comment type="caution">
    <text evidence="1">The sequence shown here is derived from an EMBL/GenBank/DDBJ whole genome shotgun (WGS) entry which is preliminary data.</text>
</comment>
<proteinExistence type="predicted"/>
<evidence type="ECO:0000313" key="1">
    <source>
        <dbReference type="EMBL" id="KAF9049674.1"/>
    </source>
</evidence>
<dbReference type="AlphaFoldDB" id="A0A9P5P8K9"/>